<name>A0AAE0KAT8_9PEZI</name>
<protein>
    <submittedName>
        <fullName evidence="1">Uncharacterized protein</fullName>
    </submittedName>
</protein>
<reference evidence="1" key="1">
    <citation type="journal article" date="2023" name="Mol. Phylogenet. Evol.">
        <title>Genome-scale phylogeny and comparative genomics of the fungal order Sordariales.</title>
        <authorList>
            <person name="Hensen N."/>
            <person name="Bonometti L."/>
            <person name="Westerberg I."/>
            <person name="Brannstrom I.O."/>
            <person name="Guillou S."/>
            <person name="Cros-Aarteil S."/>
            <person name="Calhoun S."/>
            <person name="Haridas S."/>
            <person name="Kuo A."/>
            <person name="Mondo S."/>
            <person name="Pangilinan J."/>
            <person name="Riley R."/>
            <person name="LaButti K."/>
            <person name="Andreopoulos B."/>
            <person name="Lipzen A."/>
            <person name="Chen C."/>
            <person name="Yan M."/>
            <person name="Daum C."/>
            <person name="Ng V."/>
            <person name="Clum A."/>
            <person name="Steindorff A."/>
            <person name="Ohm R.A."/>
            <person name="Martin F."/>
            <person name="Silar P."/>
            <person name="Natvig D.O."/>
            <person name="Lalanne C."/>
            <person name="Gautier V."/>
            <person name="Ament-Velasquez S.L."/>
            <person name="Kruys A."/>
            <person name="Hutchinson M.I."/>
            <person name="Powell A.J."/>
            <person name="Barry K."/>
            <person name="Miller A.N."/>
            <person name="Grigoriev I.V."/>
            <person name="Debuchy R."/>
            <person name="Gladieux P."/>
            <person name="Hiltunen Thoren M."/>
            <person name="Johannesson H."/>
        </authorList>
    </citation>
    <scope>NUCLEOTIDE SEQUENCE</scope>
    <source>
        <strain evidence="1">CBS 958.72</strain>
    </source>
</reference>
<comment type="caution">
    <text evidence="1">The sequence shown here is derived from an EMBL/GenBank/DDBJ whole genome shotgun (WGS) entry which is preliminary data.</text>
</comment>
<dbReference type="Proteomes" id="UP001287356">
    <property type="component" value="Unassembled WGS sequence"/>
</dbReference>
<dbReference type="AlphaFoldDB" id="A0AAE0KAT8"/>
<evidence type="ECO:0000313" key="1">
    <source>
        <dbReference type="EMBL" id="KAK3372835.1"/>
    </source>
</evidence>
<dbReference type="EMBL" id="JAULSN010000004">
    <property type="protein sequence ID" value="KAK3372835.1"/>
    <property type="molecule type" value="Genomic_DNA"/>
</dbReference>
<gene>
    <name evidence="1" type="ORF">B0T24DRAFT_244920</name>
</gene>
<keyword evidence="2" id="KW-1185">Reference proteome</keyword>
<accession>A0AAE0KAT8</accession>
<reference evidence="1" key="2">
    <citation type="submission" date="2023-06" db="EMBL/GenBank/DDBJ databases">
        <authorList>
            <consortium name="Lawrence Berkeley National Laboratory"/>
            <person name="Haridas S."/>
            <person name="Hensen N."/>
            <person name="Bonometti L."/>
            <person name="Westerberg I."/>
            <person name="Brannstrom I.O."/>
            <person name="Guillou S."/>
            <person name="Cros-Aarteil S."/>
            <person name="Calhoun S."/>
            <person name="Kuo A."/>
            <person name="Mondo S."/>
            <person name="Pangilinan J."/>
            <person name="Riley R."/>
            <person name="Labutti K."/>
            <person name="Andreopoulos B."/>
            <person name="Lipzen A."/>
            <person name="Chen C."/>
            <person name="Yanf M."/>
            <person name="Daum C."/>
            <person name="Ng V."/>
            <person name="Clum A."/>
            <person name="Steindorff A."/>
            <person name="Ohm R."/>
            <person name="Martin F."/>
            <person name="Silar P."/>
            <person name="Natvig D."/>
            <person name="Lalanne C."/>
            <person name="Gautier V."/>
            <person name="Ament-Velasquez S.L."/>
            <person name="Kruys A."/>
            <person name="Hutchinson M.I."/>
            <person name="Powell A.J."/>
            <person name="Barry K."/>
            <person name="Miller A.N."/>
            <person name="Grigoriev I.V."/>
            <person name="Debuchy R."/>
            <person name="Gladieux P."/>
            <person name="Thoren M.H."/>
            <person name="Johannesson H."/>
        </authorList>
    </citation>
    <scope>NUCLEOTIDE SEQUENCE</scope>
    <source>
        <strain evidence="1">CBS 958.72</strain>
    </source>
</reference>
<organism evidence="1 2">
    <name type="scientific">Lasiosphaeria ovina</name>
    <dbReference type="NCBI Taxonomy" id="92902"/>
    <lineage>
        <taxon>Eukaryota</taxon>
        <taxon>Fungi</taxon>
        <taxon>Dikarya</taxon>
        <taxon>Ascomycota</taxon>
        <taxon>Pezizomycotina</taxon>
        <taxon>Sordariomycetes</taxon>
        <taxon>Sordariomycetidae</taxon>
        <taxon>Sordariales</taxon>
        <taxon>Lasiosphaeriaceae</taxon>
        <taxon>Lasiosphaeria</taxon>
    </lineage>
</organism>
<evidence type="ECO:0000313" key="2">
    <source>
        <dbReference type="Proteomes" id="UP001287356"/>
    </source>
</evidence>
<sequence>MIAKDRESMVGPLFPISIQSCVSPRAASKLTSWNRKRHGFSIRRAGGTALERLRGPREIGDANAKIMPYYGATAGCNPCEIVNTNGGMISLHADACMHADLLHFTDQRRKLELLTVSTPALLTGFHGLSAPASGGTEMSCPALPWLAGGPEA</sequence>
<proteinExistence type="predicted"/>
<dbReference type="PROSITE" id="PS51257">
    <property type="entry name" value="PROKAR_LIPOPROTEIN"/>
    <property type="match status" value="1"/>
</dbReference>